<keyword evidence="1 4" id="KW-0808">Transferase</keyword>
<keyword evidence="5" id="KW-1185">Reference proteome</keyword>
<feature type="domain" description="N-acetyltransferase" evidence="3">
    <location>
        <begin position="3"/>
        <end position="165"/>
    </location>
</feature>
<dbReference type="AlphaFoldDB" id="A3D8A1"/>
<dbReference type="STRING" id="325240.Sbal_3487"/>
<dbReference type="EMBL" id="CP000563">
    <property type="protein sequence ID" value="ABN62964.1"/>
    <property type="molecule type" value="Genomic_DNA"/>
</dbReference>
<dbReference type="GO" id="GO:0016747">
    <property type="term" value="F:acyltransferase activity, transferring groups other than amino-acyl groups"/>
    <property type="evidence" value="ECO:0007669"/>
    <property type="project" value="InterPro"/>
</dbReference>
<dbReference type="OrthoDB" id="7356080at2"/>
<dbReference type="SUPFAM" id="SSF55729">
    <property type="entry name" value="Acyl-CoA N-acyltransferases (Nat)"/>
    <property type="match status" value="1"/>
</dbReference>
<organism evidence="4 5">
    <name type="scientific">Shewanella baltica (strain OS155 / ATCC BAA-1091)</name>
    <dbReference type="NCBI Taxonomy" id="325240"/>
    <lineage>
        <taxon>Bacteria</taxon>
        <taxon>Pseudomonadati</taxon>
        <taxon>Pseudomonadota</taxon>
        <taxon>Gammaproteobacteria</taxon>
        <taxon>Alteromonadales</taxon>
        <taxon>Shewanellaceae</taxon>
        <taxon>Shewanella</taxon>
    </lineage>
</organism>
<dbReference type="KEGG" id="sbl:Sbal_3487"/>
<accession>A3D8A1</accession>
<dbReference type="PANTHER" id="PTHR43877">
    <property type="entry name" value="AMINOALKYLPHOSPHONATE N-ACETYLTRANSFERASE-RELATED-RELATED"/>
    <property type="match status" value="1"/>
</dbReference>
<dbReference type="InterPro" id="IPR016181">
    <property type="entry name" value="Acyl_CoA_acyltransferase"/>
</dbReference>
<dbReference type="Pfam" id="PF00583">
    <property type="entry name" value="Acetyltransf_1"/>
    <property type="match status" value="1"/>
</dbReference>
<sequence length="174" mass="19422">MMITIRKATKADAQACWDIRNAAINKGCAGFYDAGDLIIWTEGELTEQFSRIVDAHFYVAEQSNDEPPLKRVVGMVMLDEPYAQLEALFVSPDTMGLGVGKVLLQFIETMAFNQGIAQLRLESTLNAVDFYRHCGFGGKGLEEESIYCSPRGIALECMVMYKNLVRRKPVQNAD</sequence>
<dbReference type="PROSITE" id="PS51186">
    <property type="entry name" value="GNAT"/>
    <property type="match status" value="1"/>
</dbReference>
<dbReference type="InterPro" id="IPR000182">
    <property type="entry name" value="GNAT_dom"/>
</dbReference>
<evidence type="ECO:0000313" key="5">
    <source>
        <dbReference type="Proteomes" id="UP000001557"/>
    </source>
</evidence>
<dbReference type="InterPro" id="IPR050832">
    <property type="entry name" value="Bact_Acetyltransf"/>
</dbReference>
<reference evidence="4 5" key="1">
    <citation type="submission" date="2007-02" db="EMBL/GenBank/DDBJ databases">
        <title>Complete sequence of chromosome of Shewanella baltica OS155.</title>
        <authorList>
            <consortium name="US DOE Joint Genome Institute"/>
            <person name="Copeland A."/>
            <person name="Lucas S."/>
            <person name="Lapidus A."/>
            <person name="Barry K."/>
            <person name="Detter J.C."/>
            <person name="Glavina del Rio T."/>
            <person name="Hammon N."/>
            <person name="Israni S."/>
            <person name="Dalin E."/>
            <person name="Tice H."/>
            <person name="Pitluck S."/>
            <person name="Sims D.R."/>
            <person name="Brettin T."/>
            <person name="Bruce D."/>
            <person name="Han C."/>
            <person name="Tapia R."/>
            <person name="Brainard J."/>
            <person name="Schmutz J."/>
            <person name="Larimer F."/>
            <person name="Land M."/>
            <person name="Hauser L."/>
            <person name="Kyrpides N."/>
            <person name="Mikhailova N."/>
            <person name="Brettar I."/>
            <person name="Klappenbach J."/>
            <person name="Konstantinidis K."/>
            <person name="Rodrigues J."/>
            <person name="Tiedje J."/>
            <person name="Richardson P."/>
        </authorList>
    </citation>
    <scope>NUCLEOTIDE SEQUENCE [LARGE SCALE GENOMIC DNA]</scope>
    <source>
        <strain evidence="5">OS155 / ATCC BAA-1091</strain>
    </source>
</reference>
<dbReference type="Gene3D" id="3.40.630.30">
    <property type="match status" value="1"/>
</dbReference>
<dbReference type="Proteomes" id="UP000001557">
    <property type="component" value="Chromosome"/>
</dbReference>
<evidence type="ECO:0000259" key="3">
    <source>
        <dbReference type="PROSITE" id="PS51186"/>
    </source>
</evidence>
<name>A3D8A1_SHEB5</name>
<gene>
    <name evidence="4" type="ordered locus">Sbal_3487</name>
</gene>
<dbReference type="PANTHER" id="PTHR43877:SF2">
    <property type="entry name" value="AMINOALKYLPHOSPHONATE N-ACETYLTRANSFERASE-RELATED"/>
    <property type="match status" value="1"/>
</dbReference>
<proteinExistence type="predicted"/>
<dbReference type="HOGENOM" id="CLU_087351_4_1_6"/>
<keyword evidence="2" id="KW-0012">Acyltransferase</keyword>
<evidence type="ECO:0000256" key="1">
    <source>
        <dbReference type="ARBA" id="ARBA00022679"/>
    </source>
</evidence>
<protein>
    <submittedName>
        <fullName evidence="4">GCN5-related N-acetyltransferase</fullName>
    </submittedName>
</protein>
<dbReference type="SMR" id="A3D8A1"/>
<dbReference type="FunFam" id="3.40.630.30:FF:000310">
    <property type="entry name" value="Acteyltransferase GNAT family"/>
    <property type="match status" value="1"/>
</dbReference>
<dbReference type="CDD" id="cd04301">
    <property type="entry name" value="NAT_SF"/>
    <property type="match status" value="1"/>
</dbReference>
<evidence type="ECO:0000313" key="4">
    <source>
        <dbReference type="EMBL" id="ABN62964.1"/>
    </source>
</evidence>
<evidence type="ECO:0000256" key="2">
    <source>
        <dbReference type="ARBA" id="ARBA00023315"/>
    </source>
</evidence>